<feature type="domain" description="HD" evidence="2">
    <location>
        <begin position="266"/>
        <end position="371"/>
    </location>
</feature>
<dbReference type="Gene3D" id="1.10.3210.10">
    <property type="entry name" value="Hypothetical protein af1432"/>
    <property type="match status" value="1"/>
</dbReference>
<name>A0ABV2YMW6_9ACTN</name>
<dbReference type="RefSeq" id="WP_245967570.1">
    <property type="nucleotide sequence ID" value="NZ_BEVZ01000004.1"/>
</dbReference>
<evidence type="ECO:0000256" key="1">
    <source>
        <dbReference type="SAM" id="Phobius"/>
    </source>
</evidence>
<evidence type="ECO:0000313" key="3">
    <source>
        <dbReference type="EMBL" id="MEU3556851.1"/>
    </source>
</evidence>
<feature type="transmembrane region" description="Helical" evidence="1">
    <location>
        <begin position="207"/>
        <end position="230"/>
    </location>
</feature>
<keyword evidence="4" id="KW-1185">Reference proteome</keyword>
<proteinExistence type="predicted"/>
<keyword evidence="1" id="KW-1133">Transmembrane helix</keyword>
<feature type="transmembrane region" description="Helical" evidence="1">
    <location>
        <begin position="152"/>
        <end position="175"/>
    </location>
</feature>
<dbReference type="CDD" id="cd00077">
    <property type="entry name" value="HDc"/>
    <property type="match status" value="1"/>
</dbReference>
<evidence type="ECO:0000259" key="2">
    <source>
        <dbReference type="Pfam" id="PF01966"/>
    </source>
</evidence>
<dbReference type="InterPro" id="IPR006674">
    <property type="entry name" value="HD_domain"/>
</dbReference>
<reference evidence="3 4" key="1">
    <citation type="submission" date="2024-06" db="EMBL/GenBank/DDBJ databases">
        <title>The Natural Products Discovery Center: Release of the First 8490 Sequenced Strains for Exploring Actinobacteria Biosynthetic Diversity.</title>
        <authorList>
            <person name="Kalkreuter E."/>
            <person name="Kautsar S.A."/>
            <person name="Yang D."/>
            <person name="Bader C.D."/>
            <person name="Teijaro C.N."/>
            <person name="Fluegel L."/>
            <person name="Davis C.M."/>
            <person name="Simpson J.R."/>
            <person name="Lauterbach L."/>
            <person name="Steele A.D."/>
            <person name="Gui C."/>
            <person name="Meng S."/>
            <person name="Li G."/>
            <person name="Viehrig K."/>
            <person name="Ye F."/>
            <person name="Su P."/>
            <person name="Kiefer A.F."/>
            <person name="Nichols A."/>
            <person name="Cepeda A.J."/>
            <person name="Yan W."/>
            <person name="Fan B."/>
            <person name="Jiang Y."/>
            <person name="Adhikari A."/>
            <person name="Zheng C.-J."/>
            <person name="Schuster L."/>
            <person name="Cowan T.M."/>
            <person name="Smanski M.J."/>
            <person name="Chevrette M.G."/>
            <person name="De Carvalho L.P.S."/>
            <person name="Shen B."/>
        </authorList>
    </citation>
    <scope>NUCLEOTIDE SEQUENCE [LARGE SCALE GENOMIC DNA]</scope>
    <source>
        <strain evidence="3 4">NPDC038104</strain>
    </source>
</reference>
<evidence type="ECO:0000313" key="4">
    <source>
        <dbReference type="Proteomes" id="UP001550850"/>
    </source>
</evidence>
<accession>A0ABV2YMW6</accession>
<protein>
    <submittedName>
        <fullName evidence="3">HD domain-containing protein</fullName>
    </submittedName>
</protein>
<dbReference type="EMBL" id="JBEZUR010000041">
    <property type="protein sequence ID" value="MEU3556851.1"/>
    <property type="molecule type" value="Genomic_DNA"/>
</dbReference>
<feature type="transmembrane region" description="Helical" evidence="1">
    <location>
        <begin position="122"/>
        <end position="140"/>
    </location>
</feature>
<dbReference type="SUPFAM" id="SSF109604">
    <property type="entry name" value="HD-domain/PDEase-like"/>
    <property type="match status" value="1"/>
</dbReference>
<dbReference type="PANTHER" id="PTHR45228:SF4">
    <property type="entry name" value="LIPOPROTEIN"/>
    <property type="match status" value="1"/>
</dbReference>
<dbReference type="Pfam" id="PF01966">
    <property type="entry name" value="HD"/>
    <property type="match status" value="1"/>
</dbReference>
<keyword evidence="1" id="KW-0812">Transmembrane</keyword>
<dbReference type="InterPro" id="IPR003607">
    <property type="entry name" value="HD/PDEase_dom"/>
</dbReference>
<organism evidence="3 4">
    <name type="scientific">Streptomyces fragilis</name>
    <dbReference type="NCBI Taxonomy" id="67301"/>
    <lineage>
        <taxon>Bacteria</taxon>
        <taxon>Bacillati</taxon>
        <taxon>Actinomycetota</taxon>
        <taxon>Actinomycetes</taxon>
        <taxon>Kitasatosporales</taxon>
        <taxon>Streptomycetaceae</taxon>
        <taxon>Streptomyces</taxon>
    </lineage>
</organism>
<feature type="transmembrane region" description="Helical" evidence="1">
    <location>
        <begin position="78"/>
        <end position="101"/>
    </location>
</feature>
<dbReference type="Proteomes" id="UP001550850">
    <property type="component" value="Unassembled WGS sequence"/>
</dbReference>
<gene>
    <name evidence="3" type="ORF">AB0E65_21930</name>
</gene>
<keyword evidence="1" id="KW-0472">Membrane</keyword>
<comment type="caution">
    <text evidence="3">The sequence shown here is derived from an EMBL/GenBank/DDBJ whole genome shotgun (WGS) entry which is preliminary data.</text>
</comment>
<dbReference type="PANTHER" id="PTHR45228">
    <property type="entry name" value="CYCLIC DI-GMP PHOSPHODIESTERASE TM_0186-RELATED"/>
    <property type="match status" value="1"/>
</dbReference>
<dbReference type="InterPro" id="IPR052020">
    <property type="entry name" value="Cyclic_di-GMP/3'3'-cGAMP_PDE"/>
</dbReference>
<sequence>MRPRRASPPRPGAAPRAAVHLAAALLAAVCLAEVLRHGVADRESACVFVLFIAFGELLRLPECLPEERDPAPVGAAAALAYALLTPASVTQAVAVVAVATLAGRTGHIARPRPGGRPTADHLARRVLSVGFIAVCCRPLAVHAPDAPGPGPWHVLTVIVVLLLAALADSVTGAVLSRSRTGRAFGPLLREELRGTTRMSSVTGSSGMVIALAVDVAGLYALPVFCVPLLLAQLSFRRYAAVRVTYRQTIASLARATEVAGYTPQGHAHRVAALSLAVGRDMGLTGSDLTVLEYAALMHDIGQLALVDPVPDGATTRLSAAEQRRTALLGGAVVRQTGVDPRVAAVVESQAEPWTRQPRAARIVRAVNAYDEMAQRTGGRGACLRALEELRLGTAGTYAPDVVESLARVVLRDPAGAAATGAGGATDRAAIRSEPAPGWVTHG</sequence>